<name>A0A9P5PS04_9AGAR</name>
<dbReference type="InterPro" id="IPR040909">
    <property type="entry name" value="CHFR_Znf-CRD"/>
</dbReference>
<evidence type="ECO:0000256" key="4">
    <source>
        <dbReference type="ARBA" id="ARBA00023242"/>
    </source>
</evidence>
<evidence type="ECO:0000259" key="8">
    <source>
        <dbReference type="PROSITE" id="PS50089"/>
    </source>
</evidence>
<proteinExistence type="predicted"/>
<dbReference type="PANTHER" id="PTHR16079:SF4">
    <property type="entry name" value="E3 UBIQUITIN-PROTEIN LIGASE CHFR"/>
    <property type="match status" value="1"/>
</dbReference>
<evidence type="ECO:0000256" key="1">
    <source>
        <dbReference type="ARBA" id="ARBA00004123"/>
    </source>
</evidence>
<dbReference type="PROSITE" id="PS50089">
    <property type="entry name" value="ZF_RING_2"/>
    <property type="match status" value="1"/>
</dbReference>
<comment type="subcellular location">
    <subcellularLocation>
        <location evidence="1">Nucleus</location>
    </subcellularLocation>
</comment>
<dbReference type="OrthoDB" id="1305878at2759"/>
<dbReference type="GO" id="GO:0006511">
    <property type="term" value="P:ubiquitin-dependent protein catabolic process"/>
    <property type="evidence" value="ECO:0007669"/>
    <property type="project" value="TreeGrafter"/>
</dbReference>
<protein>
    <recommendedName>
        <fullName evidence="8">RING-type domain-containing protein</fullName>
    </recommendedName>
</protein>
<dbReference type="Proteomes" id="UP000772434">
    <property type="component" value="Unassembled WGS sequence"/>
</dbReference>
<keyword evidence="6" id="KW-0479">Metal-binding</keyword>
<gene>
    <name evidence="9" type="ORF">BDP27DRAFT_533698</name>
</gene>
<dbReference type="Pfam" id="PF17979">
    <property type="entry name" value="zf-CRD"/>
    <property type="match status" value="1"/>
</dbReference>
<dbReference type="EMBL" id="JADNRY010000034">
    <property type="protein sequence ID" value="KAF9071181.1"/>
    <property type="molecule type" value="Genomic_DNA"/>
</dbReference>
<evidence type="ECO:0000313" key="9">
    <source>
        <dbReference type="EMBL" id="KAF9071181.1"/>
    </source>
</evidence>
<dbReference type="PANTHER" id="PTHR16079">
    <property type="entry name" value="UBIQUITIN LIGASE PROTEIN CHFR"/>
    <property type="match status" value="1"/>
</dbReference>
<dbReference type="SUPFAM" id="SSF57850">
    <property type="entry name" value="RING/U-box"/>
    <property type="match status" value="1"/>
</dbReference>
<feature type="domain" description="RING-type" evidence="8">
    <location>
        <begin position="79"/>
        <end position="119"/>
    </location>
</feature>
<evidence type="ECO:0000256" key="5">
    <source>
        <dbReference type="ARBA" id="ARBA00023306"/>
    </source>
</evidence>
<dbReference type="GO" id="GO:0004842">
    <property type="term" value="F:ubiquitin-protein transferase activity"/>
    <property type="evidence" value="ECO:0007669"/>
    <property type="project" value="TreeGrafter"/>
</dbReference>
<accession>A0A9P5PS04</accession>
<feature type="region of interest" description="Disordered" evidence="7">
    <location>
        <begin position="437"/>
        <end position="459"/>
    </location>
</feature>
<dbReference type="GO" id="GO:0005634">
    <property type="term" value="C:nucleus"/>
    <property type="evidence" value="ECO:0007669"/>
    <property type="project" value="UniProtKB-SubCell"/>
</dbReference>
<dbReference type="InterPro" id="IPR001841">
    <property type="entry name" value="Znf_RING"/>
</dbReference>
<dbReference type="GO" id="GO:0008270">
    <property type="term" value="F:zinc ion binding"/>
    <property type="evidence" value="ECO:0007669"/>
    <property type="project" value="UniProtKB-KW"/>
</dbReference>
<feature type="region of interest" description="Disordered" evidence="7">
    <location>
        <begin position="1"/>
        <end position="57"/>
    </location>
</feature>
<sequence length="459" mass="50694">MAEALEGQTKSDDTYSSVLTTAPSPAPLSLKRPTSPTFHEDASSSRKRFKESEGPVDLNKNDSIIESKLADDLAQELECGCCSELLYKPVMVTPCQHFFCGSCCQLWIRNGGTSCPACRSVSTTASPSRPLQLVLDTLLRSAPHKARAIREREQADEIYKSGTTMRFPSPREASPEPLVNISAEYARPCPHCSPNNPYGWICPQPIPDPVVDPDHAWHLDDGIPTGHSQCGNCETFLALNAPTTTKCDFCLVRFCGVEVPTRCSAVPVILQQPHGFSDMGDLVVSTDVYESFGGNAVEVDILLDYLSAQDLSPRHIYRDIVKHIQEQPRQFLPLVESELFDIHTIPNMEHDPSAPHNRICRQCACEIFIWGLKDWWVRERKKGFLEEHVMNRKDCPKGDDCMMQKDLVHAKEFNHIFGEPKGNELAVSSIATTSSSEDATIAAPIAEPTPAAAATATTE</sequence>
<keyword evidence="2" id="KW-0808">Transferase</keyword>
<feature type="compositionally biased region" description="Low complexity" evidence="7">
    <location>
        <begin position="439"/>
        <end position="459"/>
    </location>
</feature>
<dbReference type="Pfam" id="PF13923">
    <property type="entry name" value="zf-C3HC4_2"/>
    <property type="match status" value="1"/>
</dbReference>
<keyword evidence="5" id="KW-0131">Cell cycle</keyword>
<keyword evidence="6" id="KW-0863">Zinc-finger</keyword>
<comment type="caution">
    <text evidence="9">The sequence shown here is derived from an EMBL/GenBank/DDBJ whole genome shotgun (WGS) entry which is preliminary data.</text>
</comment>
<evidence type="ECO:0000256" key="6">
    <source>
        <dbReference type="PROSITE-ProRule" id="PRU00175"/>
    </source>
</evidence>
<evidence type="ECO:0000256" key="2">
    <source>
        <dbReference type="ARBA" id="ARBA00022679"/>
    </source>
</evidence>
<evidence type="ECO:0000256" key="7">
    <source>
        <dbReference type="SAM" id="MobiDB-lite"/>
    </source>
</evidence>
<dbReference type="InterPro" id="IPR013083">
    <property type="entry name" value="Znf_RING/FYVE/PHD"/>
</dbReference>
<dbReference type="GO" id="GO:0016567">
    <property type="term" value="P:protein ubiquitination"/>
    <property type="evidence" value="ECO:0007669"/>
    <property type="project" value="TreeGrafter"/>
</dbReference>
<dbReference type="InterPro" id="IPR052256">
    <property type="entry name" value="E3_ubiquitin-ligase_CHFR"/>
</dbReference>
<evidence type="ECO:0000256" key="3">
    <source>
        <dbReference type="ARBA" id="ARBA00022786"/>
    </source>
</evidence>
<evidence type="ECO:0000313" key="10">
    <source>
        <dbReference type="Proteomes" id="UP000772434"/>
    </source>
</evidence>
<dbReference type="Gene3D" id="3.30.40.10">
    <property type="entry name" value="Zinc/RING finger domain, C3HC4 (zinc finger)"/>
    <property type="match status" value="1"/>
</dbReference>
<reference evidence="9" key="1">
    <citation type="submission" date="2020-11" db="EMBL/GenBank/DDBJ databases">
        <authorList>
            <consortium name="DOE Joint Genome Institute"/>
            <person name="Ahrendt S."/>
            <person name="Riley R."/>
            <person name="Andreopoulos W."/>
            <person name="Labutti K."/>
            <person name="Pangilinan J."/>
            <person name="Ruiz-Duenas F.J."/>
            <person name="Barrasa J.M."/>
            <person name="Sanchez-Garcia M."/>
            <person name="Camarero S."/>
            <person name="Miyauchi S."/>
            <person name="Serrano A."/>
            <person name="Linde D."/>
            <person name="Babiker R."/>
            <person name="Drula E."/>
            <person name="Ayuso-Fernandez I."/>
            <person name="Pacheco R."/>
            <person name="Padilla G."/>
            <person name="Ferreira P."/>
            <person name="Barriuso J."/>
            <person name="Kellner H."/>
            <person name="Castanera R."/>
            <person name="Alfaro M."/>
            <person name="Ramirez L."/>
            <person name="Pisabarro A.G."/>
            <person name="Kuo A."/>
            <person name="Tritt A."/>
            <person name="Lipzen A."/>
            <person name="He G."/>
            <person name="Yan M."/>
            <person name="Ng V."/>
            <person name="Cullen D."/>
            <person name="Martin F."/>
            <person name="Rosso M.-N."/>
            <person name="Henrissat B."/>
            <person name="Hibbett D."/>
            <person name="Martinez A.T."/>
            <person name="Grigoriev I.V."/>
        </authorList>
    </citation>
    <scope>NUCLEOTIDE SEQUENCE</scope>
    <source>
        <strain evidence="9">AH 40177</strain>
    </source>
</reference>
<organism evidence="9 10">
    <name type="scientific">Rhodocollybia butyracea</name>
    <dbReference type="NCBI Taxonomy" id="206335"/>
    <lineage>
        <taxon>Eukaryota</taxon>
        <taxon>Fungi</taxon>
        <taxon>Dikarya</taxon>
        <taxon>Basidiomycota</taxon>
        <taxon>Agaricomycotina</taxon>
        <taxon>Agaricomycetes</taxon>
        <taxon>Agaricomycetidae</taxon>
        <taxon>Agaricales</taxon>
        <taxon>Marasmiineae</taxon>
        <taxon>Omphalotaceae</taxon>
        <taxon>Rhodocollybia</taxon>
    </lineage>
</organism>
<keyword evidence="10" id="KW-1185">Reference proteome</keyword>
<keyword evidence="3" id="KW-0833">Ubl conjugation pathway</keyword>
<keyword evidence="4" id="KW-0539">Nucleus</keyword>
<dbReference type="AlphaFoldDB" id="A0A9P5PS04"/>
<keyword evidence="6" id="KW-0862">Zinc</keyword>
<feature type="compositionally biased region" description="Polar residues" evidence="7">
    <location>
        <begin position="14"/>
        <end position="23"/>
    </location>
</feature>